<accession>A0A1H8U6A7</accession>
<dbReference type="EMBL" id="FOCL01000018">
    <property type="protein sequence ID" value="SEO98607.1"/>
    <property type="molecule type" value="Genomic_DNA"/>
</dbReference>
<organism evidence="1 2">
    <name type="scientific">Mucilaginibacter gossypiicola</name>
    <dbReference type="NCBI Taxonomy" id="551995"/>
    <lineage>
        <taxon>Bacteria</taxon>
        <taxon>Pseudomonadati</taxon>
        <taxon>Bacteroidota</taxon>
        <taxon>Sphingobacteriia</taxon>
        <taxon>Sphingobacteriales</taxon>
        <taxon>Sphingobacteriaceae</taxon>
        <taxon>Mucilaginibacter</taxon>
    </lineage>
</organism>
<protein>
    <submittedName>
        <fullName evidence="1">Uncharacterized protein</fullName>
    </submittedName>
</protein>
<sequence>MLCEMNIHHHSTPEAIKDLLLFALPPPFNHSVTVEDMDIMITINPEVNDIFVIFDKLQRIISDMLIEATDIYGSFTIFLLTEKASRSFHVDI</sequence>
<proteinExistence type="predicted"/>
<name>A0A1H8U6A7_9SPHI</name>
<evidence type="ECO:0000313" key="2">
    <source>
        <dbReference type="Proteomes" id="UP000198942"/>
    </source>
</evidence>
<evidence type="ECO:0000313" key="1">
    <source>
        <dbReference type="EMBL" id="SEO98607.1"/>
    </source>
</evidence>
<dbReference type="AlphaFoldDB" id="A0A1H8U6A7"/>
<reference evidence="2" key="1">
    <citation type="submission" date="2016-10" db="EMBL/GenBank/DDBJ databases">
        <authorList>
            <person name="Varghese N."/>
            <person name="Submissions S."/>
        </authorList>
    </citation>
    <scope>NUCLEOTIDE SEQUENCE [LARGE SCALE GENOMIC DNA]</scope>
    <source>
        <strain evidence="2">Gh-48</strain>
    </source>
</reference>
<gene>
    <name evidence="1" type="ORF">SAMN05192574_11837</name>
</gene>
<dbReference type="Proteomes" id="UP000198942">
    <property type="component" value="Unassembled WGS sequence"/>
</dbReference>
<keyword evidence="2" id="KW-1185">Reference proteome</keyword>